<dbReference type="InterPro" id="IPR020568">
    <property type="entry name" value="Ribosomal_Su5_D2-typ_SF"/>
</dbReference>
<feature type="compositionally biased region" description="Low complexity" evidence="6">
    <location>
        <begin position="409"/>
        <end position="433"/>
    </location>
</feature>
<dbReference type="PANTHER" id="PTHR10073:SF12">
    <property type="entry name" value="DNA MISMATCH REPAIR PROTEIN MLH1"/>
    <property type="match status" value="1"/>
</dbReference>
<dbReference type="GO" id="GO:0005524">
    <property type="term" value="F:ATP binding"/>
    <property type="evidence" value="ECO:0007669"/>
    <property type="project" value="InterPro"/>
</dbReference>
<keyword evidence="8" id="KW-0540">Nuclease</keyword>
<keyword evidence="9" id="KW-1185">Reference proteome</keyword>
<name>A0A6L9MSN4_9ALTE</name>
<proteinExistence type="inferred from homology"/>
<dbReference type="Pfam" id="PF13589">
    <property type="entry name" value="HATPase_c_3"/>
    <property type="match status" value="1"/>
</dbReference>
<dbReference type="FunFam" id="3.30.565.10:FF:000003">
    <property type="entry name" value="DNA mismatch repair endonuclease MutL"/>
    <property type="match status" value="1"/>
</dbReference>
<feature type="domain" description="DNA mismatch repair protein S5" evidence="7">
    <location>
        <begin position="211"/>
        <end position="329"/>
    </location>
</feature>
<feature type="compositionally biased region" description="Polar residues" evidence="6">
    <location>
        <begin position="336"/>
        <end position="352"/>
    </location>
</feature>
<dbReference type="Pfam" id="PF01119">
    <property type="entry name" value="DNA_mis_repair"/>
    <property type="match status" value="1"/>
</dbReference>
<dbReference type="InterPro" id="IPR013507">
    <property type="entry name" value="DNA_mismatch_S5_2-like"/>
</dbReference>
<comment type="caution">
    <text evidence="8">The sequence shown here is derived from an EMBL/GenBank/DDBJ whole genome shotgun (WGS) entry which is preliminary data.</text>
</comment>
<dbReference type="EMBL" id="JAAAWP010000003">
    <property type="protein sequence ID" value="NDW21117.1"/>
    <property type="molecule type" value="Genomic_DNA"/>
</dbReference>
<dbReference type="PROSITE" id="PS00058">
    <property type="entry name" value="DNA_MISMATCH_REPAIR_1"/>
    <property type="match status" value="1"/>
</dbReference>
<evidence type="ECO:0000313" key="8">
    <source>
        <dbReference type="EMBL" id="NDW21117.1"/>
    </source>
</evidence>
<dbReference type="CDD" id="cd16926">
    <property type="entry name" value="HATPase_MutL-MLH-PMS-like"/>
    <property type="match status" value="1"/>
</dbReference>
<dbReference type="HAMAP" id="MF_00149">
    <property type="entry name" value="DNA_mis_repair"/>
    <property type="match status" value="1"/>
</dbReference>
<evidence type="ECO:0000313" key="9">
    <source>
        <dbReference type="Proteomes" id="UP000478837"/>
    </source>
</evidence>
<gene>
    <name evidence="5 8" type="primary">mutL</name>
    <name evidence="8" type="ORF">GTW09_06265</name>
</gene>
<keyword evidence="4 5" id="KW-0234">DNA repair</keyword>
<dbReference type="NCBIfam" id="TIGR00585">
    <property type="entry name" value="mutl"/>
    <property type="match status" value="1"/>
</dbReference>
<dbReference type="GO" id="GO:0004519">
    <property type="term" value="F:endonuclease activity"/>
    <property type="evidence" value="ECO:0007669"/>
    <property type="project" value="UniProtKB-KW"/>
</dbReference>
<organism evidence="8 9">
    <name type="scientific">Alteromonas hispanica</name>
    <dbReference type="NCBI Taxonomy" id="315421"/>
    <lineage>
        <taxon>Bacteria</taxon>
        <taxon>Pseudomonadati</taxon>
        <taxon>Pseudomonadota</taxon>
        <taxon>Gammaproteobacteria</taxon>
        <taxon>Alteromonadales</taxon>
        <taxon>Alteromonadaceae</taxon>
        <taxon>Alteromonas/Salinimonas group</taxon>
        <taxon>Alteromonas</taxon>
    </lineage>
</organism>
<dbReference type="SMART" id="SM01340">
    <property type="entry name" value="DNA_mis_repair"/>
    <property type="match status" value="1"/>
</dbReference>
<evidence type="ECO:0000256" key="4">
    <source>
        <dbReference type="ARBA" id="ARBA00023204"/>
    </source>
</evidence>
<evidence type="ECO:0000259" key="7">
    <source>
        <dbReference type="SMART" id="SM01340"/>
    </source>
</evidence>
<dbReference type="Proteomes" id="UP000478837">
    <property type="component" value="Unassembled WGS sequence"/>
</dbReference>
<dbReference type="InterPro" id="IPR014721">
    <property type="entry name" value="Ribsml_uS5_D2-typ_fold_subgr"/>
</dbReference>
<evidence type="ECO:0000256" key="3">
    <source>
        <dbReference type="ARBA" id="ARBA00022763"/>
    </source>
</evidence>
<protein>
    <recommendedName>
        <fullName evidence="2 5">DNA mismatch repair protein MutL</fullName>
    </recommendedName>
</protein>
<keyword evidence="8" id="KW-0255">Endonuclease</keyword>
<dbReference type="GO" id="GO:0140664">
    <property type="term" value="F:ATP-dependent DNA damage sensor activity"/>
    <property type="evidence" value="ECO:0007669"/>
    <property type="project" value="InterPro"/>
</dbReference>
<dbReference type="SUPFAM" id="SSF55874">
    <property type="entry name" value="ATPase domain of HSP90 chaperone/DNA topoisomerase II/histidine kinase"/>
    <property type="match status" value="1"/>
</dbReference>
<evidence type="ECO:0000256" key="5">
    <source>
        <dbReference type="HAMAP-Rule" id="MF_00149"/>
    </source>
</evidence>
<dbReference type="Gene3D" id="3.30.230.10">
    <property type="match status" value="1"/>
</dbReference>
<dbReference type="GO" id="GO:0006298">
    <property type="term" value="P:mismatch repair"/>
    <property type="evidence" value="ECO:0007669"/>
    <property type="project" value="UniProtKB-UniRule"/>
</dbReference>
<sequence>MPIQLLSPQLANQIAAGEVVERPASVVKELLENSVDAGAAKIEIDIEKGGHKRIRIKDNGAGIAKDELQLALSRHATSKISTLDDLEQILSLGFRGEALASISSVTRLTLTSKTQVQNEAWEAYCEGRDMAVAIRPAAHPVGTTIDVADLFYNTPARRKFLRTEKTEFQHIEDVVKRVALSYPHVSFILKHNDKVVKRYIADKEGSIERRIAAVVGQKFVQNAVHINTHYDGITIDAWLGNETMLRSSNDCQFSFVNSRGMRDKLIMHAIRQAYESVWGVLEQPSFVVYLSLDPKDVDVNVHPAKHEVRFQQSRLVHDFICKSVCDALHALSNDLPEQNNSASASHQPNDYMTPTVEHGYIRPLSSADSTTSPAHRGSSNDSFTGSVGSSFVRSQEGLYGGVSTSGNTSSAPLSSSPSSSSPLSSPLLSPLSSQATPSRGRLTDFQRQAKGPTAAYQAGFNALMTPKESSIDNDASNELMLSSVNLTSHQRLYVNQGEAYLLSTGSLVTKWLLALIFKAEHGQPLLMPVAINADDVSNATLEVLAELHFDINKVAGKYRLQQVPAGTRHLPWIKWFEYFLCAHVDSVQNIVENVVVPQQEIDEQVDSAIWYWLEQQSQSKQWEYIEQFAKVRSINDILSTWGE</sequence>
<dbReference type="InterPro" id="IPR014762">
    <property type="entry name" value="DNA_mismatch_repair_CS"/>
</dbReference>
<dbReference type="InterPro" id="IPR038973">
    <property type="entry name" value="MutL/Mlh/Pms-like"/>
</dbReference>
<evidence type="ECO:0000256" key="1">
    <source>
        <dbReference type="ARBA" id="ARBA00006082"/>
    </source>
</evidence>
<dbReference type="SUPFAM" id="SSF54211">
    <property type="entry name" value="Ribosomal protein S5 domain 2-like"/>
    <property type="match status" value="1"/>
</dbReference>
<comment type="similarity">
    <text evidence="1 5">Belongs to the DNA mismatch repair MutL/HexB family.</text>
</comment>
<feature type="region of interest" description="Disordered" evidence="6">
    <location>
        <begin position="336"/>
        <end position="448"/>
    </location>
</feature>
<evidence type="ECO:0000256" key="6">
    <source>
        <dbReference type="SAM" id="MobiDB-lite"/>
    </source>
</evidence>
<accession>A0A6L9MSN4</accession>
<dbReference type="InterPro" id="IPR020667">
    <property type="entry name" value="DNA_mismatch_repair_MutL"/>
</dbReference>
<comment type="function">
    <text evidence="5">This protein is involved in the repair of mismatches in DNA. It is required for dam-dependent methyl-directed DNA mismatch repair. May act as a 'molecular matchmaker', a protein that promotes the formation of a stable complex between two or more DNA-binding proteins in an ATP-dependent manner without itself being part of a final effector complex.</text>
</comment>
<keyword evidence="3 5" id="KW-0227">DNA damage</keyword>
<dbReference type="Gene3D" id="3.30.565.10">
    <property type="entry name" value="Histidine kinase-like ATPase, C-terminal domain"/>
    <property type="match status" value="1"/>
</dbReference>
<dbReference type="AlphaFoldDB" id="A0A6L9MSN4"/>
<dbReference type="InterPro" id="IPR002099">
    <property type="entry name" value="MutL/Mlh/PMS"/>
</dbReference>
<keyword evidence="8" id="KW-0378">Hydrolase</keyword>
<dbReference type="InterPro" id="IPR036890">
    <property type="entry name" value="HATPase_C_sf"/>
</dbReference>
<dbReference type="GO" id="GO:0030983">
    <property type="term" value="F:mismatched DNA binding"/>
    <property type="evidence" value="ECO:0007669"/>
    <property type="project" value="InterPro"/>
</dbReference>
<dbReference type="GO" id="GO:0016887">
    <property type="term" value="F:ATP hydrolysis activity"/>
    <property type="evidence" value="ECO:0007669"/>
    <property type="project" value="InterPro"/>
</dbReference>
<dbReference type="CDD" id="cd03482">
    <property type="entry name" value="MutL_Trans_MutL"/>
    <property type="match status" value="1"/>
</dbReference>
<dbReference type="PANTHER" id="PTHR10073">
    <property type="entry name" value="DNA MISMATCH REPAIR PROTEIN MLH, PMS, MUTL"/>
    <property type="match status" value="1"/>
</dbReference>
<reference evidence="8 9" key="1">
    <citation type="submission" date="2020-01" db="EMBL/GenBank/DDBJ databases">
        <title>Genomes of bacteria type strains.</title>
        <authorList>
            <person name="Chen J."/>
            <person name="Zhu S."/>
            <person name="Yang J."/>
        </authorList>
    </citation>
    <scope>NUCLEOTIDE SEQUENCE [LARGE SCALE GENOMIC DNA]</scope>
    <source>
        <strain evidence="8 9">LMG 22958</strain>
    </source>
</reference>
<feature type="compositionally biased region" description="Polar residues" evidence="6">
    <location>
        <begin position="366"/>
        <end position="393"/>
    </location>
</feature>
<dbReference type="RefSeq" id="WP_163110923.1">
    <property type="nucleotide sequence ID" value="NZ_JAAAWP010000003.1"/>
</dbReference>
<dbReference type="GO" id="GO:0032300">
    <property type="term" value="C:mismatch repair complex"/>
    <property type="evidence" value="ECO:0007669"/>
    <property type="project" value="InterPro"/>
</dbReference>
<evidence type="ECO:0000256" key="2">
    <source>
        <dbReference type="ARBA" id="ARBA00021975"/>
    </source>
</evidence>